<evidence type="ECO:0000256" key="7">
    <source>
        <dbReference type="PROSITE-ProRule" id="PRU00169"/>
    </source>
</evidence>
<dbReference type="InterPro" id="IPR011006">
    <property type="entry name" value="CheY-like_superfamily"/>
</dbReference>
<dbReference type="InterPro" id="IPR011990">
    <property type="entry name" value="TPR-like_helical_dom_sf"/>
</dbReference>
<evidence type="ECO:0000256" key="1">
    <source>
        <dbReference type="ARBA" id="ARBA00000085"/>
    </source>
</evidence>
<feature type="domain" description="HTH araC/xylS-type" evidence="11">
    <location>
        <begin position="886"/>
        <end position="984"/>
    </location>
</feature>
<dbReference type="Pfam" id="PF12833">
    <property type="entry name" value="HTH_18"/>
    <property type="match status" value="1"/>
</dbReference>
<evidence type="ECO:0000313" key="14">
    <source>
        <dbReference type="EMBL" id="MFD2535442.1"/>
    </source>
</evidence>
<dbReference type="InterPro" id="IPR003661">
    <property type="entry name" value="HisK_dim/P_dom"/>
</dbReference>
<dbReference type="RefSeq" id="WP_388017913.1">
    <property type="nucleotide sequence ID" value="NZ_JBHUDT010000003.1"/>
</dbReference>
<dbReference type="SMART" id="SM00448">
    <property type="entry name" value="REC"/>
    <property type="match status" value="1"/>
</dbReference>
<evidence type="ECO:0000256" key="9">
    <source>
        <dbReference type="SAM" id="Phobius"/>
    </source>
</evidence>
<evidence type="ECO:0000256" key="2">
    <source>
        <dbReference type="ARBA" id="ARBA00012438"/>
    </source>
</evidence>
<feature type="transmembrane region" description="Helical" evidence="9">
    <location>
        <begin position="442"/>
        <end position="461"/>
    </location>
</feature>
<dbReference type="InterPro" id="IPR019734">
    <property type="entry name" value="TPR_rpt"/>
</dbReference>
<dbReference type="SMART" id="SM00342">
    <property type="entry name" value="HTH_ARAC"/>
    <property type="match status" value="1"/>
</dbReference>
<dbReference type="SUPFAM" id="SSF55874">
    <property type="entry name" value="ATPase domain of HSP90 chaperone/DNA topoisomerase II/histidine kinase"/>
    <property type="match status" value="1"/>
</dbReference>
<dbReference type="InterPro" id="IPR018062">
    <property type="entry name" value="HTH_AraC-typ_CS"/>
</dbReference>
<evidence type="ECO:0000256" key="6">
    <source>
        <dbReference type="ARBA" id="ARBA00023163"/>
    </source>
</evidence>
<dbReference type="EMBL" id="JBHULK010000003">
    <property type="protein sequence ID" value="MFD2535442.1"/>
    <property type="molecule type" value="Genomic_DNA"/>
</dbReference>
<dbReference type="Gene3D" id="1.25.40.10">
    <property type="entry name" value="Tetratricopeptide repeat domain"/>
    <property type="match status" value="2"/>
</dbReference>
<keyword evidence="6" id="KW-0804">Transcription</keyword>
<dbReference type="CDD" id="cd00082">
    <property type="entry name" value="HisKA"/>
    <property type="match status" value="1"/>
</dbReference>
<dbReference type="InterPro" id="IPR036890">
    <property type="entry name" value="HATPase_C_sf"/>
</dbReference>
<dbReference type="SUPFAM" id="SSF48452">
    <property type="entry name" value="TPR-like"/>
    <property type="match status" value="2"/>
</dbReference>
<keyword evidence="3 7" id="KW-0597">Phosphoprotein</keyword>
<keyword evidence="5" id="KW-0238">DNA-binding</keyword>
<dbReference type="Pfam" id="PF00072">
    <property type="entry name" value="Response_reg"/>
    <property type="match status" value="1"/>
</dbReference>
<dbReference type="PROSITE" id="PS50005">
    <property type="entry name" value="TPR"/>
    <property type="match status" value="1"/>
</dbReference>
<keyword evidence="9" id="KW-0472">Membrane</keyword>
<dbReference type="Gene3D" id="1.10.10.60">
    <property type="entry name" value="Homeodomain-like"/>
    <property type="match status" value="1"/>
</dbReference>
<protein>
    <recommendedName>
        <fullName evidence="2">histidine kinase</fullName>
        <ecNumber evidence="2">2.7.13.3</ecNumber>
    </recommendedName>
</protein>
<dbReference type="CDD" id="cd17574">
    <property type="entry name" value="REC_OmpR"/>
    <property type="match status" value="1"/>
</dbReference>
<dbReference type="Gene3D" id="3.40.50.2300">
    <property type="match status" value="1"/>
</dbReference>
<evidence type="ECO:0000256" key="4">
    <source>
        <dbReference type="ARBA" id="ARBA00023015"/>
    </source>
</evidence>
<name>A0ABW5JVN9_9FLAO</name>
<feature type="domain" description="Histidine kinase" evidence="12">
    <location>
        <begin position="484"/>
        <end position="696"/>
    </location>
</feature>
<evidence type="ECO:0000313" key="15">
    <source>
        <dbReference type="Proteomes" id="UP001597441"/>
    </source>
</evidence>
<keyword evidence="8" id="KW-0802">TPR repeat</keyword>
<evidence type="ECO:0000256" key="8">
    <source>
        <dbReference type="PROSITE-ProRule" id="PRU00339"/>
    </source>
</evidence>
<dbReference type="PRINTS" id="PR00032">
    <property type="entry name" value="HTHARAC"/>
</dbReference>
<evidence type="ECO:0000259" key="12">
    <source>
        <dbReference type="PROSITE" id="PS50109"/>
    </source>
</evidence>
<dbReference type="Gene3D" id="1.10.287.130">
    <property type="match status" value="1"/>
</dbReference>
<dbReference type="PROSITE" id="PS50110">
    <property type="entry name" value="RESPONSE_REGULATORY"/>
    <property type="match status" value="1"/>
</dbReference>
<keyword evidence="15" id="KW-1185">Reference proteome</keyword>
<dbReference type="InterPro" id="IPR005467">
    <property type="entry name" value="His_kinase_dom"/>
</dbReference>
<dbReference type="PROSITE" id="PS00041">
    <property type="entry name" value="HTH_ARAC_FAMILY_1"/>
    <property type="match status" value="1"/>
</dbReference>
<dbReference type="SUPFAM" id="SSF47384">
    <property type="entry name" value="Homodimeric domain of signal transducing histidine kinase"/>
    <property type="match status" value="1"/>
</dbReference>
<keyword evidence="4" id="KW-0805">Transcription regulation</keyword>
<dbReference type="InterPro" id="IPR009057">
    <property type="entry name" value="Homeodomain-like_sf"/>
</dbReference>
<keyword evidence="10" id="KW-0732">Signal</keyword>
<organism evidence="14 15">
    <name type="scientific">Gelatiniphilus marinus</name>
    <dbReference type="NCBI Taxonomy" id="1759464"/>
    <lineage>
        <taxon>Bacteria</taxon>
        <taxon>Pseudomonadati</taxon>
        <taxon>Bacteroidota</taxon>
        <taxon>Flavobacteriia</taxon>
        <taxon>Flavobacteriales</taxon>
        <taxon>Flavobacteriaceae</taxon>
        <taxon>Gelatiniphilus</taxon>
    </lineage>
</organism>
<dbReference type="Proteomes" id="UP001597441">
    <property type="component" value="Unassembled WGS sequence"/>
</dbReference>
<accession>A0ABW5JVN9</accession>
<dbReference type="Gene3D" id="3.30.565.10">
    <property type="entry name" value="Histidine kinase-like ATPase, C-terminal domain"/>
    <property type="match status" value="1"/>
</dbReference>
<evidence type="ECO:0000256" key="3">
    <source>
        <dbReference type="ARBA" id="ARBA00022553"/>
    </source>
</evidence>
<sequence>MKNRLYLFLSLLVPYFAFSQETSQIDSLKRLLNDEKDVAKTVSISKALFESYLYTSLDSADRYRKKIGQISKQYSYTKGNYFYNSQSGRYYFAKGNLDSALLHIETAANIAETLGNKAFMADNYKKISIIYDIWRKDSLSLKFINKALANAKDTDDWRLLSSIYVALGNRSFQFTQYPEALSYYLKTDSIYTTHNSLDKSLAAAYSNIGFIYTELKDSLAIRYLKKSINIYHKLGHREGVHFGKMALGVHYAIQGNCKTAIQYLIKAKDFYEAYKDASMLAEIYMRLGNCYLKENIEEAEKYLLKSNSFAQSSKKITLLASNNTALGNLYNAKEEYTKAIAHYKKTIQITSGLENDKAEGLNALAAHKGLIKAYTALNDFESAVKTYEKKVVIEDSIKRYQNRLVVEELEKKYQTEKKEQEIQLLTSQAELKKQKSENEKTLFIVGILILGIALIALYILFRNKQKTNGKLRQLESAKSRFFANISHEFRTPLTLISGPVAHQLSKKGLTPEDKTDLNLIDRNANRLLNLVNQLLDLSKIEAGRRKLKISKGNLNLFLEHLVEPFSYQSTRKGLTFNSAINVAEEAWFDRDLIEKIVSNLLSNALKYSEQNGHIDFRAEMVNAKVCISVTNENSSLTEKELPTLFDRFYQNNSVNEGFGIGLSLVKELSLLSHGKVKADKPSSGTVRFRVTLPISKDVFAKEDFILTTNLLEKTETELNTELILEPEDIAHTTGESLPLLLIVDDNEEIRLFIKSLLKNDYRILQAKNGKEGIDKALETIPDLIISDIMMPVKDGIYLSNTLKADERTSHIPIVLLTAKSAEEDELLGLKTGADAYMIKPFKEEKLRVIIEKLIASRATIQDKFSQQVFLKPQDMELTPIDSKLLNRIQSLLDDQLTDPNFGAQVFSDQIGLSRMHLHRKLKALTGFSTTEFIRIQRLKLAAKLLKDGGVNISEIAYTVGFNQPAYFSTCFKQYFGCSPSDYAF</sequence>
<keyword evidence="9" id="KW-0812">Transmembrane</keyword>
<dbReference type="InterPro" id="IPR036097">
    <property type="entry name" value="HisK_dim/P_sf"/>
</dbReference>
<dbReference type="InterPro" id="IPR001789">
    <property type="entry name" value="Sig_transdc_resp-reg_receiver"/>
</dbReference>
<reference evidence="15" key="1">
    <citation type="journal article" date="2019" name="Int. J. Syst. Evol. Microbiol.">
        <title>The Global Catalogue of Microorganisms (GCM) 10K type strain sequencing project: providing services to taxonomists for standard genome sequencing and annotation.</title>
        <authorList>
            <consortium name="The Broad Institute Genomics Platform"/>
            <consortium name="The Broad Institute Genome Sequencing Center for Infectious Disease"/>
            <person name="Wu L."/>
            <person name="Ma J."/>
        </authorList>
    </citation>
    <scope>NUCLEOTIDE SEQUENCE [LARGE SCALE GENOMIC DNA]</scope>
    <source>
        <strain evidence="15">KCTC 42903</strain>
    </source>
</reference>
<dbReference type="PANTHER" id="PTHR43547">
    <property type="entry name" value="TWO-COMPONENT HISTIDINE KINASE"/>
    <property type="match status" value="1"/>
</dbReference>
<feature type="chain" id="PRO_5047030763" description="histidine kinase" evidence="10">
    <location>
        <begin position="20"/>
        <end position="984"/>
    </location>
</feature>
<proteinExistence type="predicted"/>
<feature type="signal peptide" evidence="10">
    <location>
        <begin position="1"/>
        <end position="19"/>
    </location>
</feature>
<dbReference type="EC" id="2.7.13.3" evidence="2"/>
<dbReference type="SMART" id="SM00387">
    <property type="entry name" value="HATPase_c"/>
    <property type="match status" value="1"/>
</dbReference>
<feature type="repeat" description="TPR" evidence="8">
    <location>
        <begin position="320"/>
        <end position="353"/>
    </location>
</feature>
<dbReference type="PROSITE" id="PS50109">
    <property type="entry name" value="HIS_KIN"/>
    <property type="match status" value="1"/>
</dbReference>
<dbReference type="PROSITE" id="PS01124">
    <property type="entry name" value="HTH_ARAC_FAMILY_2"/>
    <property type="match status" value="1"/>
</dbReference>
<dbReference type="SMART" id="SM00388">
    <property type="entry name" value="HisKA"/>
    <property type="match status" value="1"/>
</dbReference>
<feature type="domain" description="Response regulatory" evidence="13">
    <location>
        <begin position="739"/>
        <end position="854"/>
    </location>
</feature>
<dbReference type="Pfam" id="PF02518">
    <property type="entry name" value="HATPase_c"/>
    <property type="match status" value="1"/>
</dbReference>
<gene>
    <name evidence="14" type="ORF">ACFSQS_10050</name>
</gene>
<dbReference type="InterPro" id="IPR018060">
    <property type="entry name" value="HTH_AraC"/>
</dbReference>
<dbReference type="InterPro" id="IPR020449">
    <property type="entry name" value="Tscrpt_reg_AraC-type_HTH"/>
</dbReference>
<dbReference type="InterPro" id="IPR003594">
    <property type="entry name" value="HATPase_dom"/>
</dbReference>
<comment type="caution">
    <text evidence="14">The sequence shown here is derived from an EMBL/GenBank/DDBJ whole genome shotgun (WGS) entry which is preliminary data.</text>
</comment>
<evidence type="ECO:0000259" key="13">
    <source>
        <dbReference type="PROSITE" id="PS50110"/>
    </source>
</evidence>
<keyword evidence="9" id="KW-1133">Transmembrane helix</keyword>
<dbReference type="SMART" id="SM00028">
    <property type="entry name" value="TPR"/>
    <property type="match status" value="6"/>
</dbReference>
<evidence type="ECO:0000259" key="11">
    <source>
        <dbReference type="PROSITE" id="PS01124"/>
    </source>
</evidence>
<comment type="catalytic activity">
    <reaction evidence="1">
        <text>ATP + protein L-histidine = ADP + protein N-phospho-L-histidine.</text>
        <dbReference type="EC" id="2.7.13.3"/>
    </reaction>
</comment>
<dbReference type="SUPFAM" id="SSF46689">
    <property type="entry name" value="Homeodomain-like"/>
    <property type="match status" value="1"/>
</dbReference>
<evidence type="ECO:0000256" key="10">
    <source>
        <dbReference type="SAM" id="SignalP"/>
    </source>
</evidence>
<dbReference type="PANTHER" id="PTHR43547:SF2">
    <property type="entry name" value="HYBRID SIGNAL TRANSDUCTION HISTIDINE KINASE C"/>
    <property type="match status" value="1"/>
</dbReference>
<dbReference type="Pfam" id="PF00512">
    <property type="entry name" value="HisKA"/>
    <property type="match status" value="1"/>
</dbReference>
<dbReference type="SUPFAM" id="SSF52172">
    <property type="entry name" value="CheY-like"/>
    <property type="match status" value="1"/>
</dbReference>
<evidence type="ECO:0000256" key="5">
    <source>
        <dbReference type="ARBA" id="ARBA00023125"/>
    </source>
</evidence>
<feature type="modified residue" description="4-aspartylphosphate" evidence="7">
    <location>
        <position position="787"/>
    </location>
</feature>